<feature type="compositionally biased region" description="Basic and acidic residues" evidence="1">
    <location>
        <begin position="30"/>
        <end position="55"/>
    </location>
</feature>
<accession>A0A2T4Z2V8</accession>
<keyword evidence="3" id="KW-1185">Reference proteome</keyword>
<organism evidence="2 3">
    <name type="scientific">Phreatobacter oligotrophus</name>
    <dbReference type="NCBI Taxonomy" id="1122261"/>
    <lineage>
        <taxon>Bacteria</taxon>
        <taxon>Pseudomonadati</taxon>
        <taxon>Pseudomonadota</taxon>
        <taxon>Alphaproteobacteria</taxon>
        <taxon>Hyphomicrobiales</taxon>
        <taxon>Phreatobacteraceae</taxon>
        <taxon>Phreatobacter</taxon>
    </lineage>
</organism>
<evidence type="ECO:0000256" key="1">
    <source>
        <dbReference type="SAM" id="MobiDB-lite"/>
    </source>
</evidence>
<reference evidence="2 3" key="1">
    <citation type="submission" date="2018-04" db="EMBL/GenBank/DDBJ databases">
        <title>Genomic Encyclopedia of Archaeal and Bacterial Type Strains, Phase II (KMG-II): from individual species to whole genera.</title>
        <authorList>
            <person name="Goeker M."/>
        </authorList>
    </citation>
    <scope>NUCLEOTIDE SEQUENCE [LARGE SCALE GENOMIC DNA]</scope>
    <source>
        <strain evidence="2 3">DSM 25521</strain>
    </source>
</reference>
<protein>
    <submittedName>
        <fullName evidence="2">Uncharacterized protein</fullName>
    </submittedName>
</protein>
<feature type="compositionally biased region" description="Polar residues" evidence="1">
    <location>
        <begin position="61"/>
        <end position="70"/>
    </location>
</feature>
<dbReference type="OrthoDB" id="10002931at2"/>
<name>A0A2T4Z2V8_9HYPH</name>
<proteinExistence type="predicted"/>
<dbReference type="RefSeq" id="WP_108177947.1">
    <property type="nucleotide sequence ID" value="NZ_PZZL01000005.1"/>
</dbReference>
<comment type="caution">
    <text evidence="2">The sequence shown here is derived from an EMBL/GenBank/DDBJ whole genome shotgun (WGS) entry which is preliminary data.</text>
</comment>
<feature type="compositionally biased region" description="Basic and acidic residues" evidence="1">
    <location>
        <begin position="1"/>
        <end position="17"/>
    </location>
</feature>
<dbReference type="AlphaFoldDB" id="A0A2T4Z2V8"/>
<feature type="region of interest" description="Disordered" evidence="1">
    <location>
        <begin position="1"/>
        <end position="78"/>
    </location>
</feature>
<evidence type="ECO:0000313" key="2">
    <source>
        <dbReference type="EMBL" id="PTM55105.1"/>
    </source>
</evidence>
<evidence type="ECO:0000313" key="3">
    <source>
        <dbReference type="Proteomes" id="UP000241808"/>
    </source>
</evidence>
<sequence length="78" mass="8446">MDGRKTDGTKVGKRNEAPDGPEVPDQPRGTPDRTRHPDRAYPRDVDEGAGRHAIRDAVTPGGQSQTTSDGSMIKPRKP</sequence>
<dbReference type="Proteomes" id="UP000241808">
    <property type="component" value="Unassembled WGS sequence"/>
</dbReference>
<gene>
    <name evidence="2" type="ORF">C8P69_105258</name>
</gene>
<dbReference type="EMBL" id="PZZL01000005">
    <property type="protein sequence ID" value="PTM55105.1"/>
    <property type="molecule type" value="Genomic_DNA"/>
</dbReference>